<evidence type="ECO:0000313" key="3">
    <source>
        <dbReference type="Proteomes" id="UP000288168"/>
    </source>
</evidence>
<comment type="caution">
    <text evidence="2">The sequence shown here is derived from an EMBL/GenBank/DDBJ whole genome shotgun (WGS) entry which is preliminary data.</text>
</comment>
<keyword evidence="3" id="KW-1185">Reference proteome</keyword>
<dbReference type="AlphaFoldDB" id="A0A428R8T8"/>
<dbReference type="Proteomes" id="UP000288168">
    <property type="component" value="Unassembled WGS sequence"/>
</dbReference>
<feature type="signal peptide" evidence="1">
    <location>
        <begin position="1"/>
        <end position="20"/>
    </location>
</feature>
<evidence type="ECO:0000256" key="1">
    <source>
        <dbReference type="SAM" id="SignalP"/>
    </source>
</evidence>
<dbReference type="EMBL" id="NKCI01000001">
    <property type="protein sequence ID" value="RSL73928.1"/>
    <property type="molecule type" value="Genomic_DNA"/>
</dbReference>
<keyword evidence="1" id="KW-0732">Signal</keyword>
<protein>
    <submittedName>
        <fullName evidence="2">Uncharacterized protein</fullName>
    </submittedName>
</protein>
<organism evidence="2 3">
    <name type="scientific">Fusarium duplospermum</name>
    <dbReference type="NCBI Taxonomy" id="1325734"/>
    <lineage>
        <taxon>Eukaryota</taxon>
        <taxon>Fungi</taxon>
        <taxon>Dikarya</taxon>
        <taxon>Ascomycota</taxon>
        <taxon>Pezizomycotina</taxon>
        <taxon>Sordariomycetes</taxon>
        <taxon>Hypocreomycetidae</taxon>
        <taxon>Hypocreales</taxon>
        <taxon>Nectriaceae</taxon>
        <taxon>Fusarium</taxon>
        <taxon>Fusarium solani species complex</taxon>
    </lineage>
</organism>
<dbReference type="OrthoDB" id="5003643at2759"/>
<sequence>MKFSLPAVIFGLSLFGAGDAARIEVRTTTGPGLIPVSTTAYIGDDGKTYNLGASFSNGCKKTGYNWIREICIDSDRARAHIIYSGGTRKCFKRTRSSSKLCGGSEGCNKGVCNRCWEYDYTVVKCTW</sequence>
<reference evidence="2 3" key="1">
    <citation type="submission" date="2017-06" db="EMBL/GenBank/DDBJ databases">
        <title>Comparative genomic analysis of Ambrosia Fusariam Clade fungi.</title>
        <authorList>
            <person name="Stajich J.E."/>
            <person name="Carrillo J."/>
            <person name="Kijimoto T."/>
            <person name="Eskalen A."/>
            <person name="O'Donnell K."/>
            <person name="Kasson M."/>
        </authorList>
    </citation>
    <scope>NUCLEOTIDE SEQUENCE [LARGE SCALE GENOMIC DNA]</scope>
    <source>
        <strain evidence="2 3">NRRL62584</strain>
    </source>
</reference>
<gene>
    <name evidence="2" type="ORF">CEP54_000165</name>
</gene>
<name>A0A428R8T8_9HYPO</name>
<feature type="chain" id="PRO_5019191927" evidence="1">
    <location>
        <begin position="21"/>
        <end position="127"/>
    </location>
</feature>
<proteinExistence type="predicted"/>
<accession>A0A428R8T8</accession>
<evidence type="ECO:0000313" key="2">
    <source>
        <dbReference type="EMBL" id="RSL73928.1"/>
    </source>
</evidence>